<dbReference type="EMBL" id="JAHLVD010000014">
    <property type="protein sequence ID" value="KAG7846179.1"/>
    <property type="molecule type" value="Genomic_DNA"/>
</dbReference>
<keyword evidence="2" id="KW-1185">Reference proteome</keyword>
<accession>A0ABQ7RRJ3</accession>
<dbReference type="Proteomes" id="UP001197328">
    <property type="component" value="Unassembled WGS sequence"/>
</dbReference>
<name>A0ABQ7RRJ3_PICAN</name>
<proteinExistence type="predicted"/>
<comment type="caution">
    <text evidence="1">The sequence shown here is derived from an EMBL/GenBank/DDBJ whole genome shotgun (WGS) entry which is preliminary data.</text>
</comment>
<protein>
    <submittedName>
        <fullName evidence="1">Uncharacterized protein</fullName>
    </submittedName>
</protein>
<gene>
    <name evidence="1" type="ORF">KL940_004463</name>
</gene>
<evidence type="ECO:0000313" key="1">
    <source>
        <dbReference type="EMBL" id="KAG7846179.1"/>
    </source>
</evidence>
<evidence type="ECO:0000313" key="2">
    <source>
        <dbReference type="Proteomes" id="UP001197328"/>
    </source>
</evidence>
<organism evidence="1 2">
    <name type="scientific">Pichia angusta</name>
    <name type="common">Yeast</name>
    <name type="synonym">Hansenula polymorpha</name>
    <dbReference type="NCBI Taxonomy" id="870730"/>
    <lineage>
        <taxon>Eukaryota</taxon>
        <taxon>Fungi</taxon>
        <taxon>Dikarya</taxon>
        <taxon>Ascomycota</taxon>
        <taxon>Saccharomycotina</taxon>
        <taxon>Pichiomycetes</taxon>
        <taxon>Pichiales</taxon>
        <taxon>Pichiaceae</taxon>
        <taxon>Ogataea</taxon>
    </lineage>
</organism>
<sequence length="189" mass="20992">MAPILAFCPVPDAVPERVAGHPVRHADGAQSEEPGARFWKSEVPQNHPISLPLQRCGRRNPHMDTLHVSRHQLVRSRRPVGRLVRTAIRSLEVYACAIQVRAEFRGPDQTARVKRGLQAGVHKRFSHVAGGSAAASERGPHQLGDPQLCRVLYRVAVLQRAAARPQFQIESRGARIRQTRRQTTAAPAR</sequence>
<reference evidence="1 2" key="1">
    <citation type="journal article" date="2021" name="G3 (Bethesda)">
        <title>Genomic diversity, chromosomal rearrangements, and interspecies hybridization in the ogataea polymorpha species complex.</title>
        <authorList>
            <person name="Hanson S.J."/>
            <person name="Cinneide E.O."/>
            <person name="Salzberg L.I."/>
            <person name="Wolfe K.H."/>
            <person name="McGowan J."/>
            <person name="Fitzpatrick D.A."/>
            <person name="Matlin K."/>
        </authorList>
    </citation>
    <scope>NUCLEOTIDE SEQUENCE [LARGE SCALE GENOMIC DNA]</scope>
    <source>
        <strain evidence="1">51-138</strain>
    </source>
</reference>